<feature type="transmembrane region" description="Helical" evidence="11">
    <location>
        <begin position="270"/>
        <end position="290"/>
    </location>
</feature>
<reference evidence="12" key="1">
    <citation type="journal article" date="2020" name="Stud. Mycol.">
        <title>101 Dothideomycetes genomes: a test case for predicting lifestyles and emergence of pathogens.</title>
        <authorList>
            <person name="Haridas S."/>
            <person name="Albert R."/>
            <person name="Binder M."/>
            <person name="Bloem J."/>
            <person name="Labutti K."/>
            <person name="Salamov A."/>
            <person name="Andreopoulos B."/>
            <person name="Baker S."/>
            <person name="Barry K."/>
            <person name="Bills G."/>
            <person name="Bluhm B."/>
            <person name="Cannon C."/>
            <person name="Castanera R."/>
            <person name="Culley D."/>
            <person name="Daum C."/>
            <person name="Ezra D."/>
            <person name="Gonzalez J."/>
            <person name="Henrissat B."/>
            <person name="Kuo A."/>
            <person name="Liang C."/>
            <person name="Lipzen A."/>
            <person name="Lutzoni F."/>
            <person name="Magnuson J."/>
            <person name="Mondo S."/>
            <person name="Nolan M."/>
            <person name="Ohm R."/>
            <person name="Pangilinan J."/>
            <person name="Park H.-J."/>
            <person name="Ramirez L."/>
            <person name="Alfaro M."/>
            <person name="Sun H."/>
            <person name="Tritt A."/>
            <person name="Yoshinaga Y."/>
            <person name="Zwiers L.-H."/>
            <person name="Turgeon B."/>
            <person name="Goodwin S."/>
            <person name="Spatafora J."/>
            <person name="Crous P."/>
            <person name="Grigoriev I."/>
        </authorList>
    </citation>
    <scope>NUCLEOTIDE SEQUENCE</scope>
    <source>
        <strain evidence="12">CBS 130266</strain>
    </source>
</reference>
<dbReference type="PANTHER" id="PTHR13050">
    <property type="entry name" value="USE1-LIKE PROTEIN"/>
    <property type="match status" value="1"/>
</dbReference>
<keyword evidence="7" id="KW-0653">Protein transport</keyword>
<evidence type="ECO:0000256" key="3">
    <source>
        <dbReference type="ARBA" id="ARBA00022448"/>
    </source>
</evidence>
<proteinExistence type="inferred from homology"/>
<evidence type="ECO:0000256" key="2">
    <source>
        <dbReference type="ARBA" id="ARBA00007891"/>
    </source>
</evidence>
<evidence type="ECO:0000256" key="4">
    <source>
        <dbReference type="ARBA" id="ARBA00022692"/>
    </source>
</evidence>
<dbReference type="GO" id="GO:0005789">
    <property type="term" value="C:endoplasmic reticulum membrane"/>
    <property type="evidence" value="ECO:0007669"/>
    <property type="project" value="UniProtKB-SubCell"/>
</dbReference>
<comment type="caution">
    <text evidence="12">The sequence shown here is derived from an EMBL/GenBank/DDBJ whole genome shotgun (WGS) entry which is preliminary data.</text>
</comment>
<feature type="compositionally biased region" description="Low complexity" evidence="10">
    <location>
        <begin position="159"/>
        <end position="174"/>
    </location>
</feature>
<evidence type="ECO:0000256" key="6">
    <source>
        <dbReference type="ARBA" id="ARBA00022892"/>
    </source>
</evidence>
<sequence length="295" mass="32383">MAKIASLNSQVTDPSEINLTRILSHLENVLLSPDSDSKLLASSFERNRVGANFEYARSLLLRLEHDSANIKIASRKHAVQADLQSKRELIKRLQIRLQELNQLEEDSDSESDDEEEDESNPSYAPAKNASSGLDREPNDAQEAAANLSSTLRNRGKGGTTAAKEGASAATASSSPRYGNTDTSNSNLQDREALLSAHRGEQESITSSLVTLAQQLRLSAQNFSMSLESEKEVVDRAGEGLDRNIGGMDMAGKTMGTLRRLTEGKGFFGRMWLYGYIAGLWLLALFVVFVMPKLRF</sequence>
<evidence type="ECO:0000256" key="8">
    <source>
        <dbReference type="ARBA" id="ARBA00022989"/>
    </source>
</evidence>
<evidence type="ECO:0000256" key="5">
    <source>
        <dbReference type="ARBA" id="ARBA00022824"/>
    </source>
</evidence>
<keyword evidence="5" id="KW-0256">Endoplasmic reticulum</keyword>
<comment type="similarity">
    <text evidence="2">Belongs to the USE1 family.</text>
</comment>
<protein>
    <recommendedName>
        <fullName evidence="14">Synaptobrevin</fullName>
    </recommendedName>
</protein>
<accession>A0A9P4P1K9</accession>
<dbReference type="GO" id="GO:0031201">
    <property type="term" value="C:SNARE complex"/>
    <property type="evidence" value="ECO:0007669"/>
    <property type="project" value="TreeGrafter"/>
</dbReference>
<name>A0A9P4P1K9_9PEZI</name>
<gene>
    <name evidence="12" type="ORF">EJ08DRAFT_675638</name>
</gene>
<feature type="compositionally biased region" description="Polar residues" evidence="10">
    <location>
        <begin position="175"/>
        <end position="185"/>
    </location>
</feature>
<keyword evidence="3" id="KW-0813">Transport</keyword>
<dbReference type="EMBL" id="MU007014">
    <property type="protein sequence ID" value="KAF2435253.1"/>
    <property type="molecule type" value="Genomic_DNA"/>
</dbReference>
<feature type="compositionally biased region" description="Acidic residues" evidence="10">
    <location>
        <begin position="102"/>
        <end position="119"/>
    </location>
</feature>
<dbReference type="GO" id="GO:0006890">
    <property type="term" value="P:retrograde vesicle-mediated transport, Golgi to endoplasmic reticulum"/>
    <property type="evidence" value="ECO:0007669"/>
    <property type="project" value="TreeGrafter"/>
</dbReference>
<comment type="subcellular location">
    <subcellularLocation>
        <location evidence="1">Endoplasmic reticulum membrane</location>
        <topology evidence="1">Single-pass type IV membrane protein</topology>
    </subcellularLocation>
</comment>
<dbReference type="Proteomes" id="UP000800235">
    <property type="component" value="Unassembled WGS sequence"/>
</dbReference>
<evidence type="ECO:0000313" key="12">
    <source>
        <dbReference type="EMBL" id="KAF2435253.1"/>
    </source>
</evidence>
<dbReference type="GO" id="GO:0005484">
    <property type="term" value="F:SNAP receptor activity"/>
    <property type="evidence" value="ECO:0007669"/>
    <property type="project" value="TreeGrafter"/>
</dbReference>
<keyword evidence="6" id="KW-0931">ER-Golgi transport</keyword>
<feature type="region of interest" description="Disordered" evidence="10">
    <location>
        <begin position="101"/>
        <end position="185"/>
    </location>
</feature>
<dbReference type="OrthoDB" id="3231855at2759"/>
<keyword evidence="4 11" id="KW-0812">Transmembrane</keyword>
<evidence type="ECO:0000256" key="11">
    <source>
        <dbReference type="SAM" id="Phobius"/>
    </source>
</evidence>
<evidence type="ECO:0000313" key="13">
    <source>
        <dbReference type="Proteomes" id="UP000800235"/>
    </source>
</evidence>
<dbReference type="InterPro" id="IPR019150">
    <property type="entry name" value="Vesicle_transport_protein_Use1"/>
</dbReference>
<keyword evidence="13" id="KW-1185">Reference proteome</keyword>
<evidence type="ECO:0000256" key="9">
    <source>
        <dbReference type="ARBA" id="ARBA00023136"/>
    </source>
</evidence>
<organism evidence="12 13">
    <name type="scientific">Tothia fuscella</name>
    <dbReference type="NCBI Taxonomy" id="1048955"/>
    <lineage>
        <taxon>Eukaryota</taxon>
        <taxon>Fungi</taxon>
        <taxon>Dikarya</taxon>
        <taxon>Ascomycota</taxon>
        <taxon>Pezizomycotina</taxon>
        <taxon>Dothideomycetes</taxon>
        <taxon>Pleosporomycetidae</taxon>
        <taxon>Venturiales</taxon>
        <taxon>Cylindrosympodiaceae</taxon>
        <taxon>Tothia</taxon>
    </lineage>
</organism>
<keyword evidence="9 11" id="KW-0472">Membrane</keyword>
<evidence type="ECO:0000256" key="10">
    <source>
        <dbReference type="SAM" id="MobiDB-lite"/>
    </source>
</evidence>
<dbReference type="AlphaFoldDB" id="A0A9P4P1K9"/>
<dbReference type="PANTHER" id="PTHR13050:SF7">
    <property type="entry name" value="VESICLE TRANSPORT PROTEIN USE1"/>
    <property type="match status" value="1"/>
</dbReference>
<evidence type="ECO:0000256" key="7">
    <source>
        <dbReference type="ARBA" id="ARBA00022927"/>
    </source>
</evidence>
<evidence type="ECO:0008006" key="14">
    <source>
        <dbReference type="Google" id="ProtNLM"/>
    </source>
</evidence>
<dbReference type="GO" id="GO:0015031">
    <property type="term" value="P:protein transport"/>
    <property type="evidence" value="ECO:0007669"/>
    <property type="project" value="UniProtKB-KW"/>
</dbReference>
<evidence type="ECO:0000256" key="1">
    <source>
        <dbReference type="ARBA" id="ARBA00004163"/>
    </source>
</evidence>
<keyword evidence="8 11" id="KW-1133">Transmembrane helix</keyword>